<accession>A0A7C2P1V2</accession>
<evidence type="ECO:0000256" key="1">
    <source>
        <dbReference type="SAM" id="SignalP"/>
    </source>
</evidence>
<keyword evidence="1" id="KW-0732">Signal</keyword>
<feature type="chain" id="PRO_5028263246" evidence="1">
    <location>
        <begin position="23"/>
        <end position="132"/>
    </location>
</feature>
<gene>
    <name evidence="2" type="ORF">ENQ76_11675</name>
</gene>
<proteinExistence type="predicted"/>
<organism evidence="2">
    <name type="scientific">Schlesneria paludicola</name>
    <dbReference type="NCBI Taxonomy" id="360056"/>
    <lineage>
        <taxon>Bacteria</taxon>
        <taxon>Pseudomonadati</taxon>
        <taxon>Planctomycetota</taxon>
        <taxon>Planctomycetia</taxon>
        <taxon>Planctomycetales</taxon>
        <taxon>Planctomycetaceae</taxon>
        <taxon>Schlesneria</taxon>
    </lineage>
</organism>
<dbReference type="EMBL" id="DSOK01000325">
    <property type="protein sequence ID" value="HEN16112.1"/>
    <property type="molecule type" value="Genomic_DNA"/>
</dbReference>
<dbReference type="AlphaFoldDB" id="A0A7C2P1V2"/>
<evidence type="ECO:0000313" key="2">
    <source>
        <dbReference type="EMBL" id="HEN16112.1"/>
    </source>
</evidence>
<feature type="signal peptide" evidence="1">
    <location>
        <begin position="1"/>
        <end position="22"/>
    </location>
</feature>
<sequence length="132" mass="14050">MTRFTCLASLAAVLLTTGIASAQIQNRTPGATPTTRPTVSPYVTLGMRRSPAVNYFGIVRPQRDFRASLRQLQDRVSLDEAQTEAAAEPAGGVAPSVPATGHITTFQNFSHFYPSAGVGPYGGATSIRARRQ</sequence>
<comment type="caution">
    <text evidence="2">The sequence shown here is derived from an EMBL/GenBank/DDBJ whole genome shotgun (WGS) entry which is preliminary data.</text>
</comment>
<reference evidence="2" key="1">
    <citation type="journal article" date="2020" name="mSystems">
        <title>Genome- and Community-Level Interaction Insights into Carbon Utilization and Element Cycling Functions of Hydrothermarchaeota in Hydrothermal Sediment.</title>
        <authorList>
            <person name="Zhou Z."/>
            <person name="Liu Y."/>
            <person name="Xu W."/>
            <person name="Pan J."/>
            <person name="Luo Z.H."/>
            <person name="Li M."/>
        </authorList>
    </citation>
    <scope>NUCLEOTIDE SEQUENCE [LARGE SCALE GENOMIC DNA]</scope>
    <source>
        <strain evidence="2">SpSt-339</strain>
    </source>
</reference>
<name>A0A7C2P1V2_9PLAN</name>
<protein>
    <submittedName>
        <fullName evidence="2">Uncharacterized protein</fullName>
    </submittedName>
</protein>